<dbReference type="EMBL" id="JAUEPU010000003">
    <property type="protein sequence ID" value="KAK0504437.1"/>
    <property type="molecule type" value="Genomic_DNA"/>
</dbReference>
<name>A0AA39QK61_9AGAR</name>
<sequence>MWLWATHETEFVQGDSWFAEAVMTISETMIPRQAVPKWAYNLPVKYLRTLDKTWTDFSKFMHNLVRQRKQEIHELENDLEDRSDIFTRLVAASDSTGKYDLSAQEVPRSVIHFL</sequence>
<gene>
    <name evidence="1" type="ORF">EDD18DRAFT_502131</name>
</gene>
<dbReference type="Gene3D" id="1.10.630.10">
    <property type="entry name" value="Cytochrome P450"/>
    <property type="match status" value="1"/>
</dbReference>
<protein>
    <submittedName>
        <fullName evidence="1">Uncharacterized protein</fullName>
    </submittedName>
</protein>
<dbReference type="Proteomes" id="UP001175228">
    <property type="component" value="Unassembled WGS sequence"/>
</dbReference>
<proteinExistence type="predicted"/>
<dbReference type="SUPFAM" id="SSF48264">
    <property type="entry name" value="Cytochrome P450"/>
    <property type="match status" value="1"/>
</dbReference>
<dbReference type="GO" id="GO:0005506">
    <property type="term" value="F:iron ion binding"/>
    <property type="evidence" value="ECO:0007669"/>
    <property type="project" value="InterPro"/>
</dbReference>
<dbReference type="GO" id="GO:0004497">
    <property type="term" value="F:monooxygenase activity"/>
    <property type="evidence" value="ECO:0007669"/>
    <property type="project" value="InterPro"/>
</dbReference>
<evidence type="ECO:0000313" key="1">
    <source>
        <dbReference type="EMBL" id="KAK0504437.1"/>
    </source>
</evidence>
<evidence type="ECO:0000313" key="2">
    <source>
        <dbReference type="Proteomes" id="UP001175228"/>
    </source>
</evidence>
<keyword evidence="2" id="KW-1185">Reference proteome</keyword>
<comment type="caution">
    <text evidence="1">The sequence shown here is derived from an EMBL/GenBank/DDBJ whole genome shotgun (WGS) entry which is preliminary data.</text>
</comment>
<dbReference type="InterPro" id="IPR036396">
    <property type="entry name" value="Cyt_P450_sf"/>
</dbReference>
<dbReference type="GO" id="GO:0016705">
    <property type="term" value="F:oxidoreductase activity, acting on paired donors, with incorporation or reduction of molecular oxygen"/>
    <property type="evidence" value="ECO:0007669"/>
    <property type="project" value="InterPro"/>
</dbReference>
<accession>A0AA39QK61</accession>
<dbReference type="AlphaFoldDB" id="A0AA39QK61"/>
<dbReference type="GO" id="GO:0020037">
    <property type="term" value="F:heme binding"/>
    <property type="evidence" value="ECO:0007669"/>
    <property type="project" value="InterPro"/>
</dbReference>
<organism evidence="1 2">
    <name type="scientific">Armillaria luteobubalina</name>
    <dbReference type="NCBI Taxonomy" id="153913"/>
    <lineage>
        <taxon>Eukaryota</taxon>
        <taxon>Fungi</taxon>
        <taxon>Dikarya</taxon>
        <taxon>Basidiomycota</taxon>
        <taxon>Agaricomycotina</taxon>
        <taxon>Agaricomycetes</taxon>
        <taxon>Agaricomycetidae</taxon>
        <taxon>Agaricales</taxon>
        <taxon>Marasmiineae</taxon>
        <taxon>Physalacriaceae</taxon>
        <taxon>Armillaria</taxon>
    </lineage>
</organism>
<reference evidence="1" key="1">
    <citation type="submission" date="2023-06" db="EMBL/GenBank/DDBJ databases">
        <authorList>
            <consortium name="Lawrence Berkeley National Laboratory"/>
            <person name="Ahrendt S."/>
            <person name="Sahu N."/>
            <person name="Indic B."/>
            <person name="Wong-Bajracharya J."/>
            <person name="Merenyi Z."/>
            <person name="Ke H.-M."/>
            <person name="Monk M."/>
            <person name="Kocsube S."/>
            <person name="Drula E."/>
            <person name="Lipzen A."/>
            <person name="Balint B."/>
            <person name="Henrissat B."/>
            <person name="Andreopoulos B."/>
            <person name="Martin F.M."/>
            <person name="Harder C.B."/>
            <person name="Rigling D."/>
            <person name="Ford K.L."/>
            <person name="Foster G.D."/>
            <person name="Pangilinan J."/>
            <person name="Papanicolaou A."/>
            <person name="Barry K."/>
            <person name="LaButti K."/>
            <person name="Viragh M."/>
            <person name="Koriabine M."/>
            <person name="Yan M."/>
            <person name="Riley R."/>
            <person name="Champramary S."/>
            <person name="Plett K.L."/>
            <person name="Tsai I.J."/>
            <person name="Slot J."/>
            <person name="Sipos G."/>
            <person name="Plett J."/>
            <person name="Nagy L.G."/>
            <person name="Grigoriev I.V."/>
        </authorList>
    </citation>
    <scope>NUCLEOTIDE SEQUENCE</scope>
    <source>
        <strain evidence="1">HWK02</strain>
    </source>
</reference>